<feature type="region of interest" description="Disordered" evidence="1">
    <location>
        <begin position="1"/>
        <end position="24"/>
    </location>
</feature>
<dbReference type="PANTHER" id="PTHR31804:SF3">
    <property type="entry name" value="MEDIATOR OF RNA POLYMERASE II TRANSCRIPTION SUBUNIT 15"/>
    <property type="match status" value="1"/>
</dbReference>
<gene>
    <name evidence="5" type="primary">LOC105264279</name>
</gene>
<organism evidence="4 5">
    <name type="scientific">Fopius arisanus</name>
    <dbReference type="NCBI Taxonomy" id="64838"/>
    <lineage>
        <taxon>Eukaryota</taxon>
        <taxon>Metazoa</taxon>
        <taxon>Ecdysozoa</taxon>
        <taxon>Arthropoda</taxon>
        <taxon>Hexapoda</taxon>
        <taxon>Insecta</taxon>
        <taxon>Pterygota</taxon>
        <taxon>Neoptera</taxon>
        <taxon>Endopterygota</taxon>
        <taxon>Hymenoptera</taxon>
        <taxon>Apocrita</taxon>
        <taxon>Ichneumonoidea</taxon>
        <taxon>Braconidae</taxon>
        <taxon>Opiinae</taxon>
        <taxon>Fopius</taxon>
    </lineage>
</organism>
<dbReference type="InterPro" id="IPR048386">
    <property type="entry name" value="Med15_C"/>
</dbReference>
<dbReference type="OrthoDB" id="10055322at2759"/>
<feature type="domain" description="ARC105/Med15 mediator subunit central" evidence="2">
    <location>
        <begin position="22"/>
        <end position="142"/>
    </location>
</feature>
<proteinExistence type="predicted"/>
<accession>A0A9R1TWR8</accession>
<feature type="domain" description="ARC105/Med15 mediator subunit C-terminal" evidence="3">
    <location>
        <begin position="168"/>
        <end position="275"/>
    </location>
</feature>
<evidence type="ECO:0000259" key="2">
    <source>
        <dbReference type="Pfam" id="PF21538"/>
    </source>
</evidence>
<keyword evidence="4" id="KW-1185">Reference proteome</keyword>
<dbReference type="GeneID" id="105264279"/>
<dbReference type="Pfam" id="PF21539">
    <property type="entry name" value="Med15_C"/>
    <property type="match status" value="1"/>
</dbReference>
<evidence type="ECO:0000259" key="3">
    <source>
        <dbReference type="Pfam" id="PF21539"/>
    </source>
</evidence>
<feature type="compositionally biased region" description="Polar residues" evidence="1">
    <location>
        <begin position="1"/>
        <end position="11"/>
    </location>
</feature>
<reference evidence="5" key="1">
    <citation type="submission" date="2025-08" db="UniProtKB">
        <authorList>
            <consortium name="RefSeq"/>
        </authorList>
    </citation>
    <scope>IDENTIFICATION</scope>
    <source>
        <strain evidence="5">USDA-PBARC FA_bdor</strain>
        <tissue evidence="5">Whole organism</tissue>
    </source>
</reference>
<dbReference type="Pfam" id="PF21538">
    <property type="entry name" value="Med15_M"/>
    <property type="match status" value="1"/>
</dbReference>
<evidence type="ECO:0000256" key="1">
    <source>
        <dbReference type="SAM" id="MobiDB-lite"/>
    </source>
</evidence>
<evidence type="ECO:0000313" key="5">
    <source>
        <dbReference type="RefSeq" id="XP_011299354.1"/>
    </source>
</evidence>
<sequence>MAPSPSSSLNTPGGVGAPSPQEEAAYREKIRHLSRYVEPLRRMITKMGNENNIDKMSKMKKLLEILSTPSTSSKRVPLETILKCEAALEKLDLKRSENSVGPVSTSMKEHYFFSPLLEAVSTHLQSPVVNHTLQRTFGPCLDALFGPEIKGLPPPLKRQRVDESASEIPDVLQGEIARLDQRFKVSLDPAQQTGSKCIQLICWLDDRHLPCVPPVSVTVPSDYPLTPPRCVMAPHEYATAFLCAVQKALNARITKLPKRFSVSQLLDTWEMSVRQASAPTQTSVNGTSVLMGL</sequence>
<dbReference type="KEGG" id="fas:105264279"/>
<protein>
    <submittedName>
        <fullName evidence="5">Mediator of RNA polymerase II transcription subunit 15-like</fullName>
    </submittedName>
</protein>
<name>A0A9R1TWR8_9HYME</name>
<dbReference type="PANTHER" id="PTHR31804">
    <property type="entry name" value="MEDIATOR OF RNA POLYMERASE II TRANSCRIPTION SUBUNIT 15"/>
    <property type="match status" value="1"/>
</dbReference>
<dbReference type="InterPro" id="IPR048385">
    <property type="entry name" value="Med15_central"/>
</dbReference>
<dbReference type="AlphaFoldDB" id="A0A9R1TWR8"/>
<dbReference type="RefSeq" id="XP_011299354.1">
    <property type="nucleotide sequence ID" value="XM_011301052.1"/>
</dbReference>
<dbReference type="Proteomes" id="UP000694866">
    <property type="component" value="Unplaced"/>
</dbReference>
<evidence type="ECO:0000313" key="4">
    <source>
        <dbReference type="Proteomes" id="UP000694866"/>
    </source>
</evidence>